<evidence type="ECO:0000256" key="2">
    <source>
        <dbReference type="ARBA" id="ARBA00022617"/>
    </source>
</evidence>
<dbReference type="InterPro" id="IPR000763">
    <property type="entry name" value="Catalase_peroxidase"/>
</dbReference>
<dbReference type="InterPro" id="IPR002016">
    <property type="entry name" value="Haem_peroxidase"/>
</dbReference>
<evidence type="ECO:0000256" key="1">
    <source>
        <dbReference type="ARBA" id="ARBA00022559"/>
    </source>
</evidence>
<keyword evidence="2 12" id="KW-0349">Heme</keyword>
<evidence type="ECO:0000256" key="12">
    <source>
        <dbReference type="HAMAP-Rule" id="MF_01961"/>
    </source>
</evidence>
<dbReference type="CDD" id="cd08200">
    <property type="entry name" value="catalase_peroxidase_2"/>
    <property type="match status" value="1"/>
</dbReference>
<dbReference type="GO" id="GO:0046872">
    <property type="term" value="F:metal ion binding"/>
    <property type="evidence" value="ECO:0007669"/>
    <property type="project" value="UniProtKB-KW"/>
</dbReference>
<dbReference type="PRINTS" id="PR00460">
    <property type="entry name" value="BPEROXIDASE"/>
</dbReference>
<comment type="caution">
    <text evidence="12">Lacks conserved residue(s) required for the propagation of feature annotation.</text>
</comment>
<dbReference type="PROSITE" id="PS00436">
    <property type="entry name" value="PEROXIDASE_2"/>
    <property type="match status" value="1"/>
</dbReference>
<dbReference type="GO" id="GO:0070301">
    <property type="term" value="P:cellular response to hydrogen peroxide"/>
    <property type="evidence" value="ECO:0007669"/>
    <property type="project" value="TreeGrafter"/>
</dbReference>
<sequence>MLTHTGIAMTTEAKCPFNHAVVGTGTTNRDWWPKQLRVDLLSQHSSKSNPLGQTFNYAEAFKRIDLAALKQELRALMTDSQDWWPADFGHYGPLFVRMAWHSAGTYRIGDGRGGGGRGQQRFAPLNSWPDNVSLDKARRLLWPIKQKYGQAISWADLMILTGNVALESMGFKTFGFAGGREDTWEPDQDLYWGRETKWLGGDERYSRGSPGVDEAHGVLVKDDDSEVPHTRDLENPLAAVQMGLIYVNPEGPDGKPDPAAAARDIRDTFARMAMNDEETVALIAGGHTFGKTHGAGPADNVGAEPEAGELESQGLGWHNRYGSGKGADTITSGLEVTWTTTPAQWSNDFFDHLFKFEWELSKSPAGAHQWVAKNADAIIPDAHDAAKKHRPTMLTTDLALRFDPAYEAISRRFHEHPDQFADAFARAWFKLTHRDMGPRSRYLGTEVPSEELLWQDPVPAVDHPLVDAQDAAALKQTILVSGLSVAQLVSTAWASASTFRGSDKRGGANGARIRLAPQKDWQANQPAQLAQVLGTLERIRADFNGAQAGGKQISLADLIVLAGNAAVERAAQAAGHSVTVPFAPGRTDASQEQTDVESFAVLEPVADGFRNYAKQRYAVPAEALLIDKAQLLTLTAPELTVLVGGLRVLGANVGDSSHGVFTTRPGVLSNDFFANLLDMRTEWKATSESKEVYEGRDRSTGEAKWTGTRVDLVFGSNSILRAVAEVYASADAQEKFVQDFVAAWTKVMQLDRFDLA</sequence>
<dbReference type="NCBIfam" id="NF011635">
    <property type="entry name" value="PRK15061.1"/>
    <property type="match status" value="1"/>
</dbReference>
<feature type="active site" description="Proton acceptor" evidence="12">
    <location>
        <position position="101"/>
    </location>
</feature>
<dbReference type="EMBL" id="BAVC01000110">
    <property type="protein sequence ID" value="GAE54918.1"/>
    <property type="molecule type" value="Genomic_DNA"/>
</dbReference>
<feature type="cross-link" description="Tryptophyl-tyrosyl-methioninium (Tyr-Met) (with Trp-100)" evidence="12">
    <location>
        <begin position="246"/>
        <end position="272"/>
    </location>
</feature>
<dbReference type="FunFam" id="1.10.520.10:FF:000002">
    <property type="entry name" value="Catalase-peroxidase"/>
    <property type="match status" value="1"/>
</dbReference>
<evidence type="ECO:0000256" key="11">
    <source>
        <dbReference type="ARBA" id="ARBA00074141"/>
    </source>
</evidence>
<evidence type="ECO:0000256" key="6">
    <source>
        <dbReference type="ARBA" id="ARBA00023324"/>
    </source>
</evidence>
<evidence type="ECO:0000256" key="13">
    <source>
        <dbReference type="RuleBase" id="RU003451"/>
    </source>
</evidence>
<dbReference type="Gene3D" id="1.10.420.10">
    <property type="entry name" value="Peroxidase, domain 2"/>
    <property type="match status" value="2"/>
</dbReference>
<protein>
    <recommendedName>
        <fullName evidence="11 12">Catalase-peroxidase</fullName>
        <shortName evidence="12">CP</shortName>
        <ecNumber evidence="10 12">1.11.1.21</ecNumber>
    </recommendedName>
    <alternativeName>
        <fullName evidence="12">Peroxidase/catalase</fullName>
    </alternativeName>
</protein>
<comment type="catalytic activity">
    <reaction evidence="8 12 13">
        <text>H2O2 + AH2 = A + 2 H2O</text>
        <dbReference type="Rhea" id="RHEA:30275"/>
        <dbReference type="ChEBI" id="CHEBI:13193"/>
        <dbReference type="ChEBI" id="CHEBI:15377"/>
        <dbReference type="ChEBI" id="CHEBI:16240"/>
        <dbReference type="ChEBI" id="CHEBI:17499"/>
        <dbReference type="EC" id="1.11.1.21"/>
    </reaction>
</comment>
<evidence type="ECO:0000256" key="9">
    <source>
        <dbReference type="ARBA" id="ARBA00060838"/>
    </source>
</evidence>
<evidence type="ECO:0000256" key="10">
    <source>
        <dbReference type="ARBA" id="ARBA00067012"/>
    </source>
</evidence>
<feature type="domain" description="Plant heme peroxidase family profile" evidence="14">
    <location>
        <begin position="134"/>
        <end position="450"/>
    </location>
</feature>
<dbReference type="PROSITE" id="PS50873">
    <property type="entry name" value="PEROXIDASE_4"/>
    <property type="match status" value="1"/>
</dbReference>
<evidence type="ECO:0000313" key="15">
    <source>
        <dbReference type="EMBL" id="GAE54918.1"/>
    </source>
</evidence>
<dbReference type="GO" id="GO:0005829">
    <property type="term" value="C:cytosol"/>
    <property type="evidence" value="ECO:0007669"/>
    <property type="project" value="UniProtKB-ARBA"/>
</dbReference>
<reference evidence="15 16" key="1">
    <citation type="submission" date="2014-01" db="EMBL/GenBank/DDBJ databases">
        <title>Genome sequence and analysis of Xanthomonas arboricola pv. pruni.</title>
        <authorList>
            <person name="Fujikawa T."/>
            <person name="Nakazono-Nagaoka E."/>
        </authorList>
    </citation>
    <scope>NUCLEOTIDE SEQUENCE [LARGE SCALE GENOMIC DNA]</scope>
    <source>
        <strain evidence="16">MAFF 301420</strain>
    </source>
</reference>
<dbReference type="PROSITE" id="PS00435">
    <property type="entry name" value="PEROXIDASE_1"/>
    <property type="match status" value="1"/>
</dbReference>
<dbReference type="HAMAP" id="MF_01961">
    <property type="entry name" value="Catal_peroxid"/>
    <property type="match status" value="1"/>
</dbReference>
<dbReference type="Pfam" id="PF00141">
    <property type="entry name" value="peroxidase"/>
    <property type="match status" value="2"/>
</dbReference>
<dbReference type="FunFam" id="1.10.420.10:FF:000002">
    <property type="entry name" value="Catalase-peroxidase"/>
    <property type="match status" value="1"/>
</dbReference>
<dbReference type="Proteomes" id="UP000019084">
    <property type="component" value="Unassembled WGS sequence"/>
</dbReference>
<evidence type="ECO:0000256" key="7">
    <source>
        <dbReference type="ARBA" id="ARBA00049145"/>
    </source>
</evidence>
<dbReference type="CDD" id="cd00649">
    <property type="entry name" value="catalase_peroxidase_1"/>
    <property type="match status" value="1"/>
</dbReference>
<keyword evidence="4 12" id="KW-0560">Oxidoreductase</keyword>
<comment type="catalytic activity">
    <reaction evidence="7 12 13">
        <text>2 H2O2 = O2 + 2 H2O</text>
        <dbReference type="Rhea" id="RHEA:20309"/>
        <dbReference type="ChEBI" id="CHEBI:15377"/>
        <dbReference type="ChEBI" id="CHEBI:15379"/>
        <dbReference type="ChEBI" id="CHEBI:16240"/>
        <dbReference type="EC" id="1.11.1.21"/>
    </reaction>
</comment>
<comment type="caution">
    <text evidence="15">The sequence shown here is derived from an EMBL/GenBank/DDBJ whole genome shotgun (WGS) entry which is preliminary data.</text>
</comment>
<dbReference type="InterPro" id="IPR019793">
    <property type="entry name" value="Peroxidases_heam-ligand_BS"/>
</dbReference>
<evidence type="ECO:0000313" key="16">
    <source>
        <dbReference type="Proteomes" id="UP000019084"/>
    </source>
</evidence>
<dbReference type="InterPro" id="IPR019794">
    <property type="entry name" value="Peroxidases_AS"/>
</dbReference>
<keyword evidence="6 12" id="KW-0376">Hydrogen peroxide</keyword>
<dbReference type="FunFam" id="1.10.420.10:FF:000004">
    <property type="entry name" value="Catalase-peroxidase"/>
    <property type="match status" value="1"/>
</dbReference>
<evidence type="ECO:0000259" key="14">
    <source>
        <dbReference type="PROSITE" id="PS50873"/>
    </source>
</evidence>
<comment type="function">
    <text evidence="12">Bifunctional enzyme with both catalase and broad-spectrum peroxidase activity.</text>
</comment>
<comment type="PTM">
    <text evidence="12">Formation of the three residue Trp-Tyr-Met cross-link is important for the catalase, but not the peroxidase activity of the enzyme.</text>
</comment>
<accession>W4SFK0</accession>
<organism evidence="15 16">
    <name type="scientific">Xanthomonas arboricola pv. pruni MAFF 301420</name>
    <dbReference type="NCBI Taxonomy" id="1418095"/>
    <lineage>
        <taxon>Bacteria</taxon>
        <taxon>Pseudomonadati</taxon>
        <taxon>Pseudomonadota</taxon>
        <taxon>Gammaproteobacteria</taxon>
        <taxon>Lysobacterales</taxon>
        <taxon>Lysobacteraceae</taxon>
        <taxon>Xanthomonas</taxon>
    </lineage>
</organism>
<feature type="site" description="Transition state stabilizer" evidence="12">
    <location>
        <position position="97"/>
    </location>
</feature>
<keyword evidence="3 12" id="KW-0479">Metal-binding</keyword>
<dbReference type="InterPro" id="IPR010255">
    <property type="entry name" value="Haem_peroxidase_sf"/>
</dbReference>
<dbReference type="GO" id="GO:0020037">
    <property type="term" value="F:heme binding"/>
    <property type="evidence" value="ECO:0007669"/>
    <property type="project" value="InterPro"/>
</dbReference>
<dbReference type="GO" id="GO:0004096">
    <property type="term" value="F:catalase activity"/>
    <property type="evidence" value="ECO:0007669"/>
    <property type="project" value="UniProtKB-UniRule"/>
</dbReference>
<keyword evidence="5 12" id="KW-0408">Iron</keyword>
<evidence type="ECO:0000256" key="4">
    <source>
        <dbReference type="ARBA" id="ARBA00023002"/>
    </source>
</evidence>
<evidence type="ECO:0000256" key="8">
    <source>
        <dbReference type="ARBA" id="ARBA00051651"/>
    </source>
</evidence>
<dbReference type="EC" id="1.11.1.21" evidence="10 12"/>
<dbReference type="Gene3D" id="1.10.520.10">
    <property type="match status" value="2"/>
</dbReference>
<feature type="binding site" description="axial binding residue" evidence="12">
    <location>
        <position position="287"/>
    </location>
    <ligand>
        <name>heme b</name>
        <dbReference type="ChEBI" id="CHEBI:60344"/>
    </ligand>
    <ligandPart>
        <name>Fe</name>
        <dbReference type="ChEBI" id="CHEBI:18248"/>
    </ligandPart>
</feature>
<dbReference type="PANTHER" id="PTHR30555:SF0">
    <property type="entry name" value="CATALASE-PEROXIDASE"/>
    <property type="match status" value="1"/>
</dbReference>
<comment type="cofactor">
    <cofactor evidence="12">
        <name>heme b</name>
        <dbReference type="ChEBI" id="CHEBI:60344"/>
    </cofactor>
    <text evidence="12">Binds 1 heme b (iron(II)-protoporphyrin IX) group per dimer.</text>
</comment>
<dbReference type="AlphaFoldDB" id="W4SFK0"/>
<evidence type="ECO:0000256" key="5">
    <source>
        <dbReference type="ARBA" id="ARBA00023004"/>
    </source>
</evidence>
<dbReference type="SUPFAM" id="SSF48113">
    <property type="entry name" value="Heme-dependent peroxidases"/>
    <property type="match status" value="2"/>
</dbReference>
<comment type="subunit">
    <text evidence="12">Homodimer or homotetramer.</text>
</comment>
<name>W4SFK0_9XANT</name>
<dbReference type="PRINTS" id="PR00458">
    <property type="entry name" value="PEROXIDASE"/>
</dbReference>
<keyword evidence="1 12" id="KW-0575">Peroxidase</keyword>
<dbReference type="FunFam" id="1.10.520.10:FF:000004">
    <property type="entry name" value="Catalase-peroxidase"/>
    <property type="match status" value="1"/>
</dbReference>
<dbReference type="NCBIfam" id="TIGR00198">
    <property type="entry name" value="cat_per_HPI"/>
    <property type="match status" value="1"/>
</dbReference>
<evidence type="ECO:0000256" key="3">
    <source>
        <dbReference type="ARBA" id="ARBA00022723"/>
    </source>
</evidence>
<comment type="similarity">
    <text evidence="9 12 13">Belongs to the peroxidase family. Peroxidase/catalase subfamily.</text>
</comment>
<dbReference type="GO" id="GO:0042744">
    <property type="term" value="P:hydrogen peroxide catabolic process"/>
    <property type="evidence" value="ECO:0007669"/>
    <property type="project" value="UniProtKB-KW"/>
</dbReference>
<gene>
    <name evidence="12" type="primary">katG</name>
    <name evidence="15" type="ORF">XPR_1553</name>
</gene>
<dbReference type="PANTHER" id="PTHR30555">
    <property type="entry name" value="HYDROPEROXIDASE I, BIFUNCTIONAL CATALASE-PEROXIDASE"/>
    <property type="match status" value="1"/>
</dbReference>
<proteinExistence type="inferred from homology"/>